<sequence>MEQAEAISRVHALLSASLVLWGAAQVMGPREDADTLTVREPDGSVVLIIGPAPAALKDIFRWSATPRKGAARNSSSVLGLLDTVRDMLGLEPNSLSVRLGVTGTTS</sequence>
<protein>
    <submittedName>
        <fullName evidence="1">Uncharacterized protein</fullName>
    </submittedName>
</protein>
<proteinExistence type="predicted"/>
<organism evidence="1 2">
    <name type="scientific">Agaricicola taiwanensis</name>
    <dbReference type="NCBI Taxonomy" id="591372"/>
    <lineage>
        <taxon>Bacteria</taxon>
        <taxon>Pseudomonadati</taxon>
        <taxon>Pseudomonadota</taxon>
        <taxon>Alphaproteobacteria</taxon>
        <taxon>Rhodobacterales</taxon>
        <taxon>Paracoccaceae</taxon>
        <taxon>Agaricicola</taxon>
    </lineage>
</organism>
<dbReference type="AlphaFoldDB" id="A0A8J2YFV9"/>
<accession>A0A8J2YFV9</accession>
<name>A0A8J2YFV9_9RHOB</name>
<keyword evidence="2" id="KW-1185">Reference proteome</keyword>
<reference evidence="1" key="2">
    <citation type="submission" date="2020-09" db="EMBL/GenBank/DDBJ databases">
        <authorList>
            <person name="Sun Q."/>
            <person name="Sedlacek I."/>
        </authorList>
    </citation>
    <scope>NUCLEOTIDE SEQUENCE</scope>
    <source>
        <strain evidence="1">CCM 7684</strain>
    </source>
</reference>
<evidence type="ECO:0000313" key="2">
    <source>
        <dbReference type="Proteomes" id="UP000602745"/>
    </source>
</evidence>
<dbReference type="EMBL" id="BMCP01000001">
    <property type="protein sequence ID" value="GGE31901.1"/>
    <property type="molecule type" value="Genomic_DNA"/>
</dbReference>
<dbReference type="Proteomes" id="UP000602745">
    <property type="component" value="Unassembled WGS sequence"/>
</dbReference>
<comment type="caution">
    <text evidence="1">The sequence shown here is derived from an EMBL/GenBank/DDBJ whole genome shotgun (WGS) entry which is preliminary data.</text>
</comment>
<gene>
    <name evidence="1" type="ORF">GCM10007276_06390</name>
</gene>
<reference evidence="1" key="1">
    <citation type="journal article" date="2014" name="Int. J. Syst. Evol. Microbiol.">
        <title>Complete genome sequence of Corynebacterium casei LMG S-19264T (=DSM 44701T), isolated from a smear-ripened cheese.</title>
        <authorList>
            <consortium name="US DOE Joint Genome Institute (JGI-PGF)"/>
            <person name="Walter F."/>
            <person name="Albersmeier A."/>
            <person name="Kalinowski J."/>
            <person name="Ruckert C."/>
        </authorList>
    </citation>
    <scope>NUCLEOTIDE SEQUENCE</scope>
    <source>
        <strain evidence="1">CCM 7684</strain>
    </source>
</reference>
<dbReference type="RefSeq" id="WP_188408246.1">
    <property type="nucleotide sequence ID" value="NZ_BMCP01000001.1"/>
</dbReference>
<evidence type="ECO:0000313" key="1">
    <source>
        <dbReference type="EMBL" id="GGE31901.1"/>
    </source>
</evidence>